<dbReference type="EMBL" id="JAESVB010000010">
    <property type="protein sequence ID" value="MCB8877068.1"/>
    <property type="molecule type" value="Genomic_DNA"/>
</dbReference>
<dbReference type="InterPro" id="IPR007867">
    <property type="entry name" value="GMC_OxRtase_C"/>
</dbReference>
<comment type="similarity">
    <text evidence="2 6">Belongs to the GMC oxidoreductase family.</text>
</comment>
<evidence type="ECO:0000259" key="7">
    <source>
        <dbReference type="PROSITE" id="PS00623"/>
    </source>
</evidence>
<comment type="caution">
    <text evidence="9">The sequence shown here is derived from an EMBL/GenBank/DDBJ whole genome shotgun (WGS) entry which is preliminary data.</text>
</comment>
<dbReference type="InterPro" id="IPR036188">
    <property type="entry name" value="FAD/NAD-bd_sf"/>
</dbReference>
<dbReference type="AlphaFoldDB" id="A0A964E0T3"/>
<evidence type="ECO:0000256" key="1">
    <source>
        <dbReference type="ARBA" id="ARBA00001974"/>
    </source>
</evidence>
<dbReference type="PIRSF" id="PIRSF000137">
    <property type="entry name" value="Alcohol_oxidase"/>
    <property type="match status" value="1"/>
</dbReference>
<feature type="domain" description="Glucose-methanol-choline oxidoreductase N-terminal" evidence="8">
    <location>
        <begin position="260"/>
        <end position="274"/>
    </location>
</feature>
<proteinExistence type="inferred from homology"/>
<dbReference type="GO" id="GO:0016614">
    <property type="term" value="F:oxidoreductase activity, acting on CH-OH group of donors"/>
    <property type="evidence" value="ECO:0007669"/>
    <property type="project" value="InterPro"/>
</dbReference>
<dbReference type="Gene3D" id="3.30.560.10">
    <property type="entry name" value="Glucose Oxidase, domain 3"/>
    <property type="match status" value="1"/>
</dbReference>
<reference evidence="9" key="2">
    <citation type="submission" date="2021-01" db="EMBL/GenBank/DDBJ databases">
        <authorList>
            <person name="Mieszkin S."/>
            <person name="Pouder E."/>
            <person name="Alain K."/>
        </authorList>
    </citation>
    <scope>NUCLEOTIDE SEQUENCE</scope>
    <source>
        <strain evidence="9">HW T2.11</strain>
    </source>
</reference>
<evidence type="ECO:0000256" key="2">
    <source>
        <dbReference type="ARBA" id="ARBA00010790"/>
    </source>
</evidence>
<gene>
    <name evidence="9" type="ORF">ASILVAE211_17875</name>
</gene>
<dbReference type="PANTHER" id="PTHR11552">
    <property type="entry name" value="GLUCOSE-METHANOL-CHOLINE GMC OXIDOREDUCTASE"/>
    <property type="match status" value="1"/>
</dbReference>
<accession>A0A964E0T3</accession>
<evidence type="ECO:0000256" key="6">
    <source>
        <dbReference type="RuleBase" id="RU003968"/>
    </source>
</evidence>
<organism evidence="9 10">
    <name type="scientific">Acidisoma silvae</name>
    <dbReference type="NCBI Taxonomy" id="2802396"/>
    <lineage>
        <taxon>Bacteria</taxon>
        <taxon>Pseudomonadati</taxon>
        <taxon>Pseudomonadota</taxon>
        <taxon>Alphaproteobacteria</taxon>
        <taxon>Acetobacterales</taxon>
        <taxon>Acidocellaceae</taxon>
        <taxon>Acidisoma</taxon>
    </lineage>
</organism>
<keyword evidence="4 5" id="KW-0274">FAD</keyword>
<keyword evidence="3 6" id="KW-0285">Flavoprotein</keyword>
<dbReference type="PROSITE" id="PS00623">
    <property type="entry name" value="GMC_OXRED_1"/>
    <property type="match status" value="1"/>
</dbReference>
<comment type="cofactor">
    <cofactor evidence="1 5">
        <name>FAD</name>
        <dbReference type="ChEBI" id="CHEBI:57692"/>
    </cofactor>
</comment>
<feature type="domain" description="Glucose-methanol-choline oxidoreductase N-terminal" evidence="7">
    <location>
        <begin position="87"/>
        <end position="110"/>
    </location>
</feature>
<dbReference type="Proteomes" id="UP000708298">
    <property type="component" value="Unassembled WGS sequence"/>
</dbReference>
<evidence type="ECO:0000259" key="8">
    <source>
        <dbReference type="PROSITE" id="PS00624"/>
    </source>
</evidence>
<dbReference type="RefSeq" id="WP_227322725.1">
    <property type="nucleotide sequence ID" value="NZ_JAESVB010000010.1"/>
</dbReference>
<reference evidence="9" key="1">
    <citation type="journal article" date="2021" name="Microorganisms">
        <title>Acidisoma silvae sp. nov. and Acidisomacellulosilytica sp. nov., Two Acidophilic Bacteria Isolated from Decaying Wood, Hydrolyzing Cellulose and Producing Poly-3-hydroxybutyrate.</title>
        <authorList>
            <person name="Mieszkin S."/>
            <person name="Pouder E."/>
            <person name="Uroz S."/>
            <person name="Simon-Colin C."/>
            <person name="Alain K."/>
        </authorList>
    </citation>
    <scope>NUCLEOTIDE SEQUENCE</scope>
    <source>
        <strain evidence="9">HW T2.11</strain>
    </source>
</reference>
<evidence type="ECO:0000256" key="4">
    <source>
        <dbReference type="ARBA" id="ARBA00022827"/>
    </source>
</evidence>
<dbReference type="InterPro" id="IPR012132">
    <property type="entry name" value="GMC_OxRdtase"/>
</dbReference>
<evidence type="ECO:0000256" key="3">
    <source>
        <dbReference type="ARBA" id="ARBA00022630"/>
    </source>
</evidence>
<sequence>MAHSAIPTAFDFIIVGAGSAGCVIANRLSADPAVSVCLIEGGAKDNTPRIHVPAGTVTLYTSKTYAYHFESVPQRHLNNRKIPVPRGRMLGGSSSMNSMIYIRGDRSDYDDWRDMGCPGWGYDDVLPYFKKSEADQLGLDPAYHGKSGELDVTRPRDPNSVSRLFVDAAAEAGQTRSGDFNGAELEGVGVYNVTQRNGQRLSSYRAFVAPVRNRTNLHVLTDAEVMTLTMDGTRVTGVALKTISGNKTLTARREVILSAGALGSPQLLMASGIGDADELTRAGVTIRHHLPSVGKHLQDHLDALVSFRSDSGKGLAISASTIAPVLASPFKYLLQRKGWWTTNYVESGGFARTKYANAVPDIQFHFIPFLRLPGGKLFEWGHGFGIHTCLLQPKSRGAVALAADGSGRNLAIDFNFLDREEDARVLVEGLRTARAILNAPAFDILRGKEAAPGVDKQSDEALLDYIRQFASTVFHPSGTCRMGSDEDAVVTPDLKVRGLQGLRVADASIMPKLVSGNTNAPSIMIGEKAAAMILAA</sequence>
<dbReference type="Gene3D" id="3.50.50.60">
    <property type="entry name" value="FAD/NAD(P)-binding domain"/>
    <property type="match status" value="1"/>
</dbReference>
<evidence type="ECO:0000256" key="5">
    <source>
        <dbReference type="PIRSR" id="PIRSR000137-2"/>
    </source>
</evidence>
<dbReference type="Pfam" id="PF00732">
    <property type="entry name" value="GMC_oxred_N"/>
    <property type="match status" value="1"/>
</dbReference>
<dbReference type="SUPFAM" id="SSF51905">
    <property type="entry name" value="FAD/NAD(P)-binding domain"/>
    <property type="match status" value="1"/>
</dbReference>
<feature type="binding site" evidence="5">
    <location>
        <position position="225"/>
    </location>
    <ligand>
        <name>FAD</name>
        <dbReference type="ChEBI" id="CHEBI:57692"/>
    </ligand>
</feature>
<evidence type="ECO:0000313" key="10">
    <source>
        <dbReference type="Proteomes" id="UP000708298"/>
    </source>
</evidence>
<dbReference type="PROSITE" id="PS00624">
    <property type="entry name" value="GMC_OXRED_2"/>
    <property type="match status" value="1"/>
</dbReference>
<dbReference type="PANTHER" id="PTHR11552:SF147">
    <property type="entry name" value="CHOLINE DEHYDROGENASE, MITOCHONDRIAL"/>
    <property type="match status" value="1"/>
</dbReference>
<dbReference type="GO" id="GO:0050660">
    <property type="term" value="F:flavin adenine dinucleotide binding"/>
    <property type="evidence" value="ECO:0007669"/>
    <property type="project" value="InterPro"/>
</dbReference>
<dbReference type="SUPFAM" id="SSF54373">
    <property type="entry name" value="FAD-linked reductases, C-terminal domain"/>
    <property type="match status" value="1"/>
</dbReference>
<dbReference type="InterPro" id="IPR000172">
    <property type="entry name" value="GMC_OxRdtase_N"/>
</dbReference>
<keyword evidence="10" id="KW-1185">Reference proteome</keyword>
<name>A0A964E0T3_9PROT</name>
<protein>
    <submittedName>
        <fullName evidence="9">GMC family oxidoreductase N-terminal domain-containing protein</fullName>
    </submittedName>
</protein>
<evidence type="ECO:0000313" key="9">
    <source>
        <dbReference type="EMBL" id="MCB8877068.1"/>
    </source>
</evidence>
<dbReference type="Pfam" id="PF05199">
    <property type="entry name" value="GMC_oxred_C"/>
    <property type="match status" value="1"/>
</dbReference>